<dbReference type="KEGG" id="aue:C5O00_04365"/>
<gene>
    <name evidence="1" type="ORF">C5O00_04365</name>
</gene>
<reference evidence="1 2" key="1">
    <citation type="submission" date="2018-02" db="EMBL/GenBank/DDBJ databases">
        <title>Genomic analysis of the strain RR4-38 isolated from a seawater recirculating aquaculture system.</title>
        <authorList>
            <person name="Kim Y.-S."/>
            <person name="Jang Y.H."/>
            <person name="Kim K.-H."/>
        </authorList>
    </citation>
    <scope>NUCLEOTIDE SEQUENCE [LARGE SCALE GENOMIC DNA]</scope>
    <source>
        <strain evidence="1 2">RR4-38</strain>
    </source>
</reference>
<keyword evidence="2" id="KW-1185">Reference proteome</keyword>
<organism evidence="1 2">
    <name type="scientific">Pukyongia salina</name>
    <dbReference type="NCBI Taxonomy" id="2094025"/>
    <lineage>
        <taxon>Bacteria</taxon>
        <taxon>Pseudomonadati</taxon>
        <taxon>Bacteroidota</taxon>
        <taxon>Flavobacteriia</taxon>
        <taxon>Flavobacteriales</taxon>
        <taxon>Flavobacteriaceae</taxon>
        <taxon>Pukyongia</taxon>
    </lineage>
</organism>
<dbReference type="AlphaFoldDB" id="A0A2S0HUU4"/>
<sequence length="269" mass="30942">MTVTYFKFLELEITHSFYPNGVSEHFKISPLPISERDVQNYNIKINVNRNIFTFYCGISETENFDLAEALSGLNTLHFQFYHEDSNFKNYTSNIPLNNTDILYLKNSPGEEELQLDHAPPNGDLPLYTIGVLLLDIHDIVSENDPNKKLKLSFKSRELLWQYQIILRENMKVEEGDLKIEGIYNETYEGPVKKQLSHDVSALVMTSNIPLPLKYTITNYPLLKLRYTNTQLNVTKDLEIKLPNQIPESILGEERDGAVIPLLATAIIYV</sequence>
<evidence type="ECO:0000313" key="1">
    <source>
        <dbReference type="EMBL" id="AVI50439.1"/>
    </source>
</evidence>
<protein>
    <submittedName>
        <fullName evidence="1">Uncharacterized protein</fullName>
    </submittedName>
</protein>
<proteinExistence type="predicted"/>
<dbReference type="Proteomes" id="UP000238442">
    <property type="component" value="Chromosome"/>
</dbReference>
<evidence type="ECO:0000313" key="2">
    <source>
        <dbReference type="Proteomes" id="UP000238442"/>
    </source>
</evidence>
<dbReference type="EMBL" id="CP027062">
    <property type="protein sequence ID" value="AVI50439.1"/>
    <property type="molecule type" value="Genomic_DNA"/>
</dbReference>
<accession>A0A2S0HUU4</accession>
<name>A0A2S0HUU4_9FLAO</name>